<dbReference type="OrthoDB" id="9768560at2"/>
<evidence type="ECO:0008006" key="7">
    <source>
        <dbReference type="Google" id="ProtNLM"/>
    </source>
</evidence>
<dbReference type="RefSeq" id="WP_087917407.1">
    <property type="nucleotide sequence ID" value="NZ_CP021780.1"/>
</dbReference>
<sequence length="580" mass="64721">MSRFFKCMFILLLTMTFFIPYISNADGTGDGNIDIGGGGLGSGSGENFWNTNDEGVRVTVIRATDQVAVSTPIDFTNRTPPSSLIHFGKVSKLQYSKGTTLKPSTAPYTYVQPGERLPYIIKSSQAEPSLELIKRYFCSEYMAMRIANATNIDYETLINGNYKLLIEPIAYITFQGVKMAMTAHETALYDQILNGGLRSKMVSLTHQNLPLSIFLETSDLGFPAWNGSTSNRVSNDQIITSLGLGIVRFNNVPTIPSPSQTSYQYRTDTDVITSVHLSTSVEITPDNPARVTFTIMGSTYTVTNIVIPEGDSQLVWIKWHTPSSPQSASIQVSSTNGSLSVSSITASIVDLNQNPPPNPTATDRNDSFHLPAVPNYPSKTTASWGIWSASWHEYWVWISNWQWHSTGKDTGYWIDYGYWKDKGRWDYIWTSYFASLSATQSVVPDTKSPVLSSNRMKSGYGIEITSNSTTSSNAPSSHITGTQHAVTYFPEFSYQTYWRLHDLKSGGVNANFWLKTNEYSTYQSRVHFTPVWFPDGPYIPITRILDAWTPEGMLTLQLQETITISGNLFSDWHIAPKKTK</sequence>
<evidence type="ECO:0000259" key="3">
    <source>
        <dbReference type="Pfam" id="PF26614"/>
    </source>
</evidence>
<dbReference type="InterPro" id="IPR058508">
    <property type="entry name" value="DUF8195"/>
</dbReference>
<dbReference type="Proteomes" id="UP000249890">
    <property type="component" value="Chromosome"/>
</dbReference>
<accession>A0A2Z2KCR5</accession>
<feature type="domain" description="DUF8195" evidence="4">
    <location>
        <begin position="354"/>
        <end position="572"/>
    </location>
</feature>
<evidence type="ECO:0000313" key="5">
    <source>
        <dbReference type="EMBL" id="ASA23417.1"/>
    </source>
</evidence>
<dbReference type="InterPro" id="IPR058507">
    <property type="entry name" value="DUF8194"/>
</dbReference>
<evidence type="ECO:0000259" key="4">
    <source>
        <dbReference type="Pfam" id="PF26615"/>
    </source>
</evidence>
<feature type="domain" description="DUF8193" evidence="2">
    <location>
        <begin position="28"/>
        <end position="248"/>
    </location>
</feature>
<protein>
    <recommendedName>
        <fullName evidence="7">DUF5704 domain-containing protein</fullName>
    </recommendedName>
</protein>
<dbReference type="Pfam" id="PF26614">
    <property type="entry name" value="DUF8194"/>
    <property type="match status" value="1"/>
</dbReference>
<dbReference type="KEGG" id="pdh:B9T62_22985"/>
<gene>
    <name evidence="5" type="ORF">B9T62_22985</name>
</gene>
<feature type="chain" id="PRO_5016274073" description="DUF5704 domain-containing protein" evidence="1">
    <location>
        <begin position="26"/>
        <end position="580"/>
    </location>
</feature>
<reference evidence="5 6" key="1">
    <citation type="submission" date="2017-06" db="EMBL/GenBank/DDBJ databases">
        <title>Complete genome sequence of Paenibacillus donghaensis KCTC 13049T isolated from East Sea sediment, South Korea.</title>
        <authorList>
            <person name="Jung B.K."/>
            <person name="Hong S.-J."/>
            <person name="Shin J.-H."/>
        </authorList>
    </citation>
    <scope>NUCLEOTIDE SEQUENCE [LARGE SCALE GENOMIC DNA]</scope>
    <source>
        <strain evidence="5 6">KCTC 13049</strain>
    </source>
</reference>
<name>A0A2Z2KCR5_9BACL</name>
<dbReference type="AlphaFoldDB" id="A0A2Z2KCR5"/>
<dbReference type="Pfam" id="PF26613">
    <property type="entry name" value="DUF8193"/>
    <property type="match status" value="1"/>
</dbReference>
<feature type="signal peptide" evidence="1">
    <location>
        <begin position="1"/>
        <end position="25"/>
    </location>
</feature>
<dbReference type="Pfam" id="PF26615">
    <property type="entry name" value="DUF8195"/>
    <property type="match status" value="1"/>
</dbReference>
<dbReference type="EMBL" id="CP021780">
    <property type="protein sequence ID" value="ASA23417.1"/>
    <property type="molecule type" value="Genomic_DNA"/>
</dbReference>
<feature type="domain" description="DUF8194" evidence="3">
    <location>
        <begin position="261"/>
        <end position="350"/>
    </location>
</feature>
<evidence type="ECO:0000259" key="2">
    <source>
        <dbReference type="Pfam" id="PF26613"/>
    </source>
</evidence>
<evidence type="ECO:0000256" key="1">
    <source>
        <dbReference type="SAM" id="SignalP"/>
    </source>
</evidence>
<dbReference type="InterPro" id="IPR058506">
    <property type="entry name" value="DUF8193"/>
</dbReference>
<keyword evidence="1" id="KW-0732">Signal</keyword>
<evidence type="ECO:0000313" key="6">
    <source>
        <dbReference type="Proteomes" id="UP000249890"/>
    </source>
</evidence>
<keyword evidence="6" id="KW-1185">Reference proteome</keyword>
<organism evidence="5 6">
    <name type="scientific">Paenibacillus donghaensis</name>
    <dbReference type="NCBI Taxonomy" id="414771"/>
    <lineage>
        <taxon>Bacteria</taxon>
        <taxon>Bacillati</taxon>
        <taxon>Bacillota</taxon>
        <taxon>Bacilli</taxon>
        <taxon>Bacillales</taxon>
        <taxon>Paenibacillaceae</taxon>
        <taxon>Paenibacillus</taxon>
    </lineage>
</organism>
<proteinExistence type="predicted"/>